<dbReference type="Proteomes" id="UP000009168">
    <property type="component" value="Unassembled WGS sequence"/>
</dbReference>
<accession>W7X3P2</accession>
<dbReference type="EMBL" id="GG662235">
    <property type="protein sequence ID" value="EWS71038.1"/>
    <property type="molecule type" value="Genomic_DNA"/>
</dbReference>
<keyword evidence="2" id="KW-1185">Reference proteome</keyword>
<evidence type="ECO:0000313" key="1">
    <source>
        <dbReference type="EMBL" id="EWS71038.1"/>
    </source>
</evidence>
<evidence type="ECO:0000313" key="2">
    <source>
        <dbReference type="Proteomes" id="UP000009168"/>
    </source>
</evidence>
<reference evidence="2" key="1">
    <citation type="journal article" date="2006" name="PLoS Biol.">
        <title>Macronuclear genome sequence of the ciliate Tetrahymena thermophila, a model eukaryote.</title>
        <authorList>
            <person name="Eisen J.A."/>
            <person name="Coyne R.S."/>
            <person name="Wu M."/>
            <person name="Wu D."/>
            <person name="Thiagarajan M."/>
            <person name="Wortman J.R."/>
            <person name="Badger J.H."/>
            <person name="Ren Q."/>
            <person name="Amedeo P."/>
            <person name="Jones K.M."/>
            <person name="Tallon L.J."/>
            <person name="Delcher A.L."/>
            <person name="Salzberg S.L."/>
            <person name="Silva J.C."/>
            <person name="Haas B.J."/>
            <person name="Majoros W.H."/>
            <person name="Farzad M."/>
            <person name="Carlton J.M."/>
            <person name="Smith R.K. Jr."/>
            <person name="Garg J."/>
            <person name="Pearlman R.E."/>
            <person name="Karrer K.M."/>
            <person name="Sun L."/>
            <person name="Manning G."/>
            <person name="Elde N.C."/>
            <person name="Turkewitz A.P."/>
            <person name="Asai D.J."/>
            <person name="Wilkes D.E."/>
            <person name="Wang Y."/>
            <person name="Cai H."/>
            <person name="Collins K."/>
            <person name="Stewart B.A."/>
            <person name="Lee S.R."/>
            <person name="Wilamowska K."/>
            <person name="Weinberg Z."/>
            <person name="Ruzzo W.L."/>
            <person name="Wloga D."/>
            <person name="Gaertig J."/>
            <person name="Frankel J."/>
            <person name="Tsao C.-C."/>
            <person name="Gorovsky M.A."/>
            <person name="Keeling P.J."/>
            <person name="Waller R.F."/>
            <person name="Patron N.J."/>
            <person name="Cherry J.M."/>
            <person name="Stover N.A."/>
            <person name="Krieger C.J."/>
            <person name="del Toro C."/>
            <person name="Ryder H.F."/>
            <person name="Williamson S.C."/>
            <person name="Barbeau R.A."/>
            <person name="Hamilton E.P."/>
            <person name="Orias E."/>
        </authorList>
    </citation>
    <scope>NUCLEOTIDE SEQUENCE [LARGE SCALE GENOMIC DNA]</scope>
    <source>
        <strain evidence="2">SB210</strain>
    </source>
</reference>
<dbReference type="InParanoid" id="W7X3P2"/>
<organism evidence="1 2">
    <name type="scientific">Tetrahymena thermophila (strain SB210)</name>
    <dbReference type="NCBI Taxonomy" id="312017"/>
    <lineage>
        <taxon>Eukaryota</taxon>
        <taxon>Sar</taxon>
        <taxon>Alveolata</taxon>
        <taxon>Ciliophora</taxon>
        <taxon>Intramacronucleata</taxon>
        <taxon>Oligohymenophorea</taxon>
        <taxon>Hymenostomatida</taxon>
        <taxon>Tetrahymenina</taxon>
        <taxon>Tetrahymenidae</taxon>
        <taxon>Tetrahymena</taxon>
    </lineage>
</organism>
<dbReference type="RefSeq" id="XP_012656431.1">
    <property type="nucleotide sequence ID" value="XM_012800977.1"/>
</dbReference>
<dbReference type="GeneID" id="24442196"/>
<protein>
    <submittedName>
        <fullName evidence="1">Uncharacterized protein</fullName>
    </submittedName>
</protein>
<dbReference type="KEGG" id="tet:TTHERM_001341663"/>
<dbReference type="AlphaFoldDB" id="W7X3P2"/>
<name>W7X3P2_TETTS</name>
<sequence length="127" mass="15600">MIQQIKYYQELEEVIINFFINILQIYINQQKKFLSSSLLSHQVLHIDLRQIRLKQLYFLVFRKLQIHKMQNLKQYISQSPQLRESLIEVRVSNLRDQESEIYKLISYFLPQIRDFKVSCILITYHFF</sequence>
<gene>
    <name evidence="1" type="ORF">TTHERM_001341663</name>
</gene>
<proteinExistence type="predicted"/>